<protein>
    <submittedName>
        <fullName evidence="2">Uncharacterized protein</fullName>
    </submittedName>
</protein>
<evidence type="ECO:0000256" key="1">
    <source>
        <dbReference type="SAM" id="Phobius"/>
    </source>
</evidence>
<dbReference type="EMBL" id="RPFW01000009">
    <property type="protein sequence ID" value="TVZ00467.1"/>
    <property type="molecule type" value="Genomic_DNA"/>
</dbReference>
<sequence>MAEHAKLLELAGSGLDLLGLAAGCWYVATRYRERVIADADRNLSFGASVSVTDPVSEARPDILLLRGESGAETDEETDAEGLLAPQMAESLGLIFRWWERGWRNARTVGWPAVVLCAPVGLVLLAAALVWSALLLPVVTVRYLSDTGKDFRLRIAVLAFAAGIVTQILGATIG</sequence>
<dbReference type="RefSeq" id="WP_145861312.1">
    <property type="nucleotide sequence ID" value="NZ_RPFW01000009.1"/>
</dbReference>
<feature type="transmembrane region" description="Helical" evidence="1">
    <location>
        <begin position="7"/>
        <end position="28"/>
    </location>
</feature>
<feature type="transmembrane region" description="Helical" evidence="1">
    <location>
        <begin position="112"/>
        <end position="138"/>
    </location>
</feature>
<keyword evidence="1" id="KW-0812">Transmembrane</keyword>
<name>A0A6P2BP94_9ACTN</name>
<keyword evidence="1" id="KW-1133">Transmembrane helix</keyword>
<keyword evidence="3" id="KW-1185">Reference proteome</keyword>
<comment type="caution">
    <text evidence="2">The sequence shown here is derived from an EMBL/GenBank/DDBJ whole genome shotgun (WGS) entry which is preliminary data.</text>
</comment>
<keyword evidence="1" id="KW-0472">Membrane</keyword>
<evidence type="ECO:0000313" key="3">
    <source>
        <dbReference type="Proteomes" id="UP000460272"/>
    </source>
</evidence>
<reference evidence="2 3" key="1">
    <citation type="submission" date="2018-11" db="EMBL/GenBank/DDBJ databases">
        <title>Trebonia kvetii gen.nov., sp.nov., a novel acidophilic actinobacterium, and proposal of the new actinobacterial family Treboniaceae fam. nov.</title>
        <authorList>
            <person name="Rapoport D."/>
            <person name="Sagova-Mareckova M."/>
            <person name="Sedlacek I."/>
            <person name="Provaznik J."/>
            <person name="Kralova S."/>
            <person name="Pavlinic D."/>
            <person name="Benes V."/>
            <person name="Kopecky J."/>
        </authorList>
    </citation>
    <scope>NUCLEOTIDE SEQUENCE [LARGE SCALE GENOMIC DNA]</scope>
    <source>
        <strain evidence="2 3">15Tr583</strain>
    </source>
</reference>
<feature type="transmembrane region" description="Helical" evidence="1">
    <location>
        <begin position="150"/>
        <end position="172"/>
    </location>
</feature>
<dbReference type="Proteomes" id="UP000460272">
    <property type="component" value="Unassembled WGS sequence"/>
</dbReference>
<accession>A0A6P2BP94</accession>
<evidence type="ECO:0000313" key="2">
    <source>
        <dbReference type="EMBL" id="TVZ00467.1"/>
    </source>
</evidence>
<dbReference type="AlphaFoldDB" id="A0A6P2BP94"/>
<gene>
    <name evidence="2" type="ORF">EAS64_38260</name>
</gene>
<proteinExistence type="predicted"/>
<organism evidence="2 3">
    <name type="scientific">Trebonia kvetii</name>
    <dbReference type="NCBI Taxonomy" id="2480626"/>
    <lineage>
        <taxon>Bacteria</taxon>
        <taxon>Bacillati</taxon>
        <taxon>Actinomycetota</taxon>
        <taxon>Actinomycetes</taxon>
        <taxon>Streptosporangiales</taxon>
        <taxon>Treboniaceae</taxon>
        <taxon>Trebonia</taxon>
    </lineage>
</organism>